<dbReference type="AlphaFoldDB" id="A0AAE1WBK2"/>
<evidence type="ECO:0000313" key="2">
    <source>
        <dbReference type="EMBL" id="KAK4390278.1"/>
    </source>
</evidence>
<evidence type="ECO:0000256" key="1">
    <source>
        <dbReference type="SAM" id="MobiDB-lite"/>
    </source>
</evidence>
<protein>
    <submittedName>
        <fullName evidence="2">Uncharacterized protein</fullName>
    </submittedName>
</protein>
<reference evidence="2" key="1">
    <citation type="submission" date="2020-06" db="EMBL/GenBank/DDBJ databases">
        <authorList>
            <person name="Li T."/>
            <person name="Hu X."/>
            <person name="Zhang T."/>
            <person name="Song X."/>
            <person name="Zhang H."/>
            <person name="Dai N."/>
            <person name="Sheng W."/>
            <person name="Hou X."/>
            <person name="Wei L."/>
        </authorList>
    </citation>
    <scope>NUCLEOTIDE SEQUENCE</scope>
    <source>
        <strain evidence="2">K16</strain>
        <tissue evidence="2">Leaf</tissue>
    </source>
</reference>
<evidence type="ECO:0000313" key="3">
    <source>
        <dbReference type="Proteomes" id="UP001289374"/>
    </source>
</evidence>
<name>A0AAE1WBK2_9LAMI</name>
<sequence length="149" mass="17245">MLSHKDFWTDFFKSLAKKPVSKFDALLARAAKYTNVEDAQATTKENRGEKMKEMKEETPSKKPQIDFRDKNASFQRTNAVYTLLPVAITQALVAVEGNTLLARPRSWKEGPQRPQSDKLCHFNNDYDHTTEECRHLNNKIERLIQNGYL</sequence>
<proteinExistence type="predicted"/>
<feature type="compositionally biased region" description="Basic and acidic residues" evidence="1">
    <location>
        <begin position="44"/>
        <end position="69"/>
    </location>
</feature>
<organism evidence="2 3">
    <name type="scientific">Sesamum angolense</name>
    <dbReference type="NCBI Taxonomy" id="2727404"/>
    <lineage>
        <taxon>Eukaryota</taxon>
        <taxon>Viridiplantae</taxon>
        <taxon>Streptophyta</taxon>
        <taxon>Embryophyta</taxon>
        <taxon>Tracheophyta</taxon>
        <taxon>Spermatophyta</taxon>
        <taxon>Magnoliopsida</taxon>
        <taxon>eudicotyledons</taxon>
        <taxon>Gunneridae</taxon>
        <taxon>Pentapetalae</taxon>
        <taxon>asterids</taxon>
        <taxon>lamiids</taxon>
        <taxon>Lamiales</taxon>
        <taxon>Pedaliaceae</taxon>
        <taxon>Sesamum</taxon>
    </lineage>
</organism>
<gene>
    <name evidence="2" type="ORF">Sango_2091100</name>
</gene>
<comment type="caution">
    <text evidence="2">The sequence shown here is derived from an EMBL/GenBank/DDBJ whole genome shotgun (WGS) entry which is preliminary data.</text>
</comment>
<dbReference type="Proteomes" id="UP001289374">
    <property type="component" value="Unassembled WGS sequence"/>
</dbReference>
<keyword evidence="3" id="KW-1185">Reference proteome</keyword>
<feature type="region of interest" description="Disordered" evidence="1">
    <location>
        <begin position="39"/>
        <end position="69"/>
    </location>
</feature>
<reference evidence="2" key="2">
    <citation type="journal article" date="2024" name="Plant">
        <title>Genomic evolution and insights into agronomic trait innovations of Sesamum species.</title>
        <authorList>
            <person name="Miao H."/>
            <person name="Wang L."/>
            <person name="Qu L."/>
            <person name="Liu H."/>
            <person name="Sun Y."/>
            <person name="Le M."/>
            <person name="Wang Q."/>
            <person name="Wei S."/>
            <person name="Zheng Y."/>
            <person name="Lin W."/>
            <person name="Duan Y."/>
            <person name="Cao H."/>
            <person name="Xiong S."/>
            <person name="Wang X."/>
            <person name="Wei L."/>
            <person name="Li C."/>
            <person name="Ma Q."/>
            <person name="Ju M."/>
            <person name="Zhao R."/>
            <person name="Li G."/>
            <person name="Mu C."/>
            <person name="Tian Q."/>
            <person name="Mei H."/>
            <person name="Zhang T."/>
            <person name="Gao T."/>
            <person name="Zhang H."/>
        </authorList>
    </citation>
    <scope>NUCLEOTIDE SEQUENCE</scope>
    <source>
        <strain evidence="2">K16</strain>
    </source>
</reference>
<dbReference type="EMBL" id="JACGWL010000012">
    <property type="protein sequence ID" value="KAK4390278.1"/>
    <property type="molecule type" value="Genomic_DNA"/>
</dbReference>
<accession>A0AAE1WBK2</accession>